<dbReference type="InterPro" id="IPR016186">
    <property type="entry name" value="C-type_lectin-like/link_sf"/>
</dbReference>
<evidence type="ECO:0000256" key="1">
    <source>
        <dbReference type="ARBA" id="ARBA00004606"/>
    </source>
</evidence>
<keyword evidence="8" id="KW-1185">Reference proteome</keyword>
<keyword evidence="5" id="KW-0472">Membrane</keyword>
<evidence type="ECO:0000256" key="5">
    <source>
        <dbReference type="ARBA" id="ARBA00023136"/>
    </source>
</evidence>
<evidence type="ECO:0000313" key="7">
    <source>
        <dbReference type="EMBL" id="KAF5912468.1"/>
    </source>
</evidence>
<dbReference type="AlphaFoldDB" id="A0A7J7E9N5"/>
<evidence type="ECO:0000256" key="2">
    <source>
        <dbReference type="ARBA" id="ARBA00022692"/>
    </source>
</evidence>
<dbReference type="GO" id="GO:0045954">
    <property type="term" value="P:positive regulation of natural killer cell mediated cytotoxicity"/>
    <property type="evidence" value="ECO:0007669"/>
    <property type="project" value="TreeGrafter"/>
</dbReference>
<dbReference type="Proteomes" id="UP000551758">
    <property type="component" value="Unassembled WGS sequence"/>
</dbReference>
<dbReference type="EMBL" id="JACDTQ010003814">
    <property type="protein sequence ID" value="KAF5912468.1"/>
    <property type="molecule type" value="Genomic_DNA"/>
</dbReference>
<dbReference type="PANTHER" id="PTHR22800">
    <property type="entry name" value="C-TYPE LECTIN PROTEINS"/>
    <property type="match status" value="1"/>
</dbReference>
<gene>
    <name evidence="7" type="ORF">HPG69_004138</name>
</gene>
<evidence type="ECO:0000256" key="4">
    <source>
        <dbReference type="ARBA" id="ARBA00022989"/>
    </source>
</evidence>
<dbReference type="GO" id="GO:0002223">
    <property type="term" value="P:stimulatory C-type lectin receptor signaling pathway"/>
    <property type="evidence" value="ECO:0007669"/>
    <property type="project" value="TreeGrafter"/>
</dbReference>
<protein>
    <recommendedName>
        <fullName evidence="6">C-type lectin domain-containing protein</fullName>
    </recommendedName>
</protein>
<comment type="caution">
    <text evidence="7">The sequence shown here is derived from an EMBL/GenBank/DDBJ whole genome shotgun (WGS) entry which is preliminary data.</text>
</comment>
<accession>A0A7J7E9N5</accession>
<dbReference type="Pfam" id="PF00059">
    <property type="entry name" value="Lectin_C"/>
    <property type="match status" value="1"/>
</dbReference>
<feature type="non-terminal residue" evidence="7">
    <location>
        <position position="74"/>
    </location>
</feature>
<keyword evidence="2" id="KW-0812">Transmembrane</keyword>
<comment type="subcellular location">
    <subcellularLocation>
        <location evidence="1">Membrane</location>
        <topology evidence="1">Single-pass type II membrane protein</topology>
    </subcellularLocation>
</comment>
<reference evidence="7 8" key="1">
    <citation type="journal article" date="2020" name="Mol. Biol. Evol.">
        <title>Interspecific Gene Flow and the Evolution of Specialization in Black and White Rhinoceros.</title>
        <authorList>
            <person name="Moodley Y."/>
            <person name="Westbury M.V."/>
            <person name="Russo I.M."/>
            <person name="Gopalakrishnan S."/>
            <person name="Rakotoarivelo A."/>
            <person name="Olsen R.A."/>
            <person name="Prost S."/>
            <person name="Tunstall T."/>
            <person name="Ryder O.A."/>
            <person name="Dalen L."/>
            <person name="Bruford M.W."/>
        </authorList>
    </citation>
    <scope>NUCLEOTIDE SEQUENCE [LARGE SCALE GENOMIC DNA]</scope>
    <source>
        <strain evidence="7">SBR-YM</strain>
        <tissue evidence="7">Skin</tissue>
    </source>
</reference>
<dbReference type="InterPro" id="IPR050919">
    <property type="entry name" value="NKG2/CD94_NK_receptors"/>
</dbReference>
<organism evidence="7 8">
    <name type="scientific">Diceros bicornis minor</name>
    <name type="common">South-central black rhinoceros</name>
    <dbReference type="NCBI Taxonomy" id="77932"/>
    <lineage>
        <taxon>Eukaryota</taxon>
        <taxon>Metazoa</taxon>
        <taxon>Chordata</taxon>
        <taxon>Craniata</taxon>
        <taxon>Vertebrata</taxon>
        <taxon>Euteleostomi</taxon>
        <taxon>Mammalia</taxon>
        <taxon>Eutheria</taxon>
        <taxon>Laurasiatheria</taxon>
        <taxon>Perissodactyla</taxon>
        <taxon>Rhinocerotidae</taxon>
        <taxon>Diceros</taxon>
    </lineage>
</organism>
<feature type="domain" description="C-type lectin" evidence="6">
    <location>
        <begin position="12"/>
        <end position="70"/>
    </location>
</feature>
<dbReference type="SUPFAM" id="SSF56436">
    <property type="entry name" value="C-type lectin-like"/>
    <property type="match status" value="1"/>
</dbReference>
<dbReference type="PANTHER" id="PTHR22800:SF255">
    <property type="entry name" value="C-TYPE LECTIN DOMAIN-CONTAINING PROTEIN"/>
    <property type="match status" value="1"/>
</dbReference>
<evidence type="ECO:0000313" key="8">
    <source>
        <dbReference type="Proteomes" id="UP000551758"/>
    </source>
</evidence>
<dbReference type="Gene3D" id="3.10.100.10">
    <property type="entry name" value="Mannose-Binding Protein A, subunit A"/>
    <property type="match status" value="1"/>
</dbReference>
<keyword evidence="3" id="KW-0735">Signal-anchor</keyword>
<dbReference type="GO" id="GO:0016020">
    <property type="term" value="C:membrane"/>
    <property type="evidence" value="ECO:0007669"/>
    <property type="project" value="UniProtKB-SubCell"/>
</dbReference>
<dbReference type="InterPro" id="IPR016187">
    <property type="entry name" value="CTDL_fold"/>
</dbReference>
<proteinExistence type="predicted"/>
<name>A0A7J7E9N5_DICBM</name>
<evidence type="ECO:0000259" key="6">
    <source>
        <dbReference type="Pfam" id="PF00059"/>
    </source>
</evidence>
<keyword evidence="4" id="KW-1133">Transmembrane helix</keyword>
<dbReference type="InterPro" id="IPR001304">
    <property type="entry name" value="C-type_lectin-like"/>
</dbReference>
<evidence type="ECO:0000256" key="3">
    <source>
        <dbReference type="ARBA" id="ARBA00022968"/>
    </source>
</evidence>
<sequence length="74" mass="8342">NVLNSFSVFSRIGLFHRNNTNSWVWPNGSTFSSKLFSISSEGDGNCAFLDFPENRLSSESCLAIKMYVCKHQAF</sequence>